<comment type="similarity">
    <text evidence="1">Belongs to the Mg-chelatase subunits D/I family. ComM subfamily.</text>
</comment>
<dbReference type="PANTHER" id="PTHR32039">
    <property type="entry name" value="MAGNESIUM-CHELATASE SUBUNIT CHLI"/>
    <property type="match status" value="1"/>
</dbReference>
<protein>
    <submittedName>
        <fullName evidence="4">Mg chelatase-like protein</fullName>
    </submittedName>
</protein>
<dbReference type="InterPro" id="IPR025158">
    <property type="entry name" value="Mg_chelat-rel_C"/>
</dbReference>
<evidence type="ECO:0000313" key="4">
    <source>
        <dbReference type="EMBL" id="KKU56208.1"/>
    </source>
</evidence>
<dbReference type="InterPro" id="IPR027417">
    <property type="entry name" value="P-loop_NTPase"/>
</dbReference>
<dbReference type="InterPro" id="IPR003593">
    <property type="entry name" value="AAA+_ATPase"/>
</dbReference>
<dbReference type="EMBL" id="LCNM01000011">
    <property type="protein sequence ID" value="KKU56208.1"/>
    <property type="molecule type" value="Genomic_DNA"/>
</dbReference>
<comment type="caution">
    <text evidence="4">The sequence shown here is derived from an EMBL/GenBank/DDBJ whole genome shotgun (WGS) entry which is preliminary data.</text>
</comment>
<dbReference type="InterPro" id="IPR000523">
    <property type="entry name" value="Mg_chelatse_chII-like_cat_dom"/>
</dbReference>
<dbReference type="GO" id="GO:0005524">
    <property type="term" value="F:ATP binding"/>
    <property type="evidence" value="ECO:0007669"/>
    <property type="project" value="InterPro"/>
</dbReference>
<dbReference type="Pfam" id="PF01078">
    <property type="entry name" value="Mg_chelatase"/>
    <property type="match status" value="1"/>
</dbReference>
<dbReference type="SUPFAM" id="SSF54211">
    <property type="entry name" value="Ribosomal protein S5 domain 2-like"/>
    <property type="match status" value="1"/>
</dbReference>
<proteinExistence type="inferred from homology"/>
<dbReference type="Pfam" id="PF13541">
    <property type="entry name" value="ChlI"/>
    <property type="match status" value="1"/>
</dbReference>
<dbReference type="SUPFAM" id="SSF52540">
    <property type="entry name" value="P-loop containing nucleoside triphosphate hydrolases"/>
    <property type="match status" value="1"/>
</dbReference>
<dbReference type="PATRIC" id="fig|1618357.3.peg.584"/>
<dbReference type="Gene3D" id="3.30.230.10">
    <property type="match status" value="1"/>
</dbReference>
<organism evidence="4 5">
    <name type="scientific">Candidatus Amesbacteria bacterium GW2011_GWA2_47_11</name>
    <dbReference type="NCBI Taxonomy" id="1618357"/>
    <lineage>
        <taxon>Bacteria</taxon>
        <taxon>Candidatus Amesiibacteriota</taxon>
    </lineage>
</organism>
<dbReference type="PANTHER" id="PTHR32039:SF7">
    <property type="entry name" value="COMPETENCE PROTEIN COMM"/>
    <property type="match status" value="1"/>
</dbReference>
<dbReference type="CDD" id="cd00009">
    <property type="entry name" value="AAA"/>
    <property type="match status" value="1"/>
</dbReference>
<dbReference type="SMART" id="SM00382">
    <property type="entry name" value="AAA"/>
    <property type="match status" value="1"/>
</dbReference>
<name>A0A0G1TQ01_9BACT</name>
<dbReference type="AlphaFoldDB" id="A0A0G1TQ01"/>
<evidence type="ECO:0000256" key="1">
    <source>
        <dbReference type="ARBA" id="ARBA00006354"/>
    </source>
</evidence>
<gene>
    <name evidence="4" type="ORF">UX78_C0011G0015</name>
</gene>
<feature type="domain" description="AAA+ ATPase" evidence="3">
    <location>
        <begin position="241"/>
        <end position="403"/>
    </location>
</feature>
<dbReference type="InterPro" id="IPR020568">
    <property type="entry name" value="Ribosomal_Su5_D2-typ_SF"/>
</dbReference>
<dbReference type="Proteomes" id="UP000034607">
    <property type="component" value="Unassembled WGS sequence"/>
</dbReference>
<dbReference type="InterPro" id="IPR014721">
    <property type="entry name" value="Ribsml_uS5_D2-typ_fold_subgr"/>
</dbReference>
<dbReference type="NCBIfam" id="TIGR00368">
    <property type="entry name" value="YifB family Mg chelatase-like AAA ATPase"/>
    <property type="match status" value="1"/>
</dbReference>
<feature type="region of interest" description="Disordered" evidence="2">
    <location>
        <begin position="429"/>
        <end position="458"/>
    </location>
</feature>
<evidence type="ECO:0000313" key="5">
    <source>
        <dbReference type="Proteomes" id="UP000034607"/>
    </source>
</evidence>
<dbReference type="InterPro" id="IPR004482">
    <property type="entry name" value="Mg_chelat-rel"/>
</dbReference>
<reference evidence="4 5" key="1">
    <citation type="journal article" date="2015" name="Nature">
        <title>rRNA introns, odd ribosomes, and small enigmatic genomes across a large radiation of phyla.</title>
        <authorList>
            <person name="Brown C.T."/>
            <person name="Hug L.A."/>
            <person name="Thomas B.C."/>
            <person name="Sharon I."/>
            <person name="Castelle C.J."/>
            <person name="Singh A."/>
            <person name="Wilkins M.J."/>
            <person name="Williams K.H."/>
            <person name="Banfield J.F."/>
        </authorList>
    </citation>
    <scope>NUCLEOTIDE SEQUENCE [LARGE SCALE GENOMIC DNA]</scope>
</reference>
<evidence type="ECO:0000259" key="3">
    <source>
        <dbReference type="SMART" id="SM00382"/>
    </source>
</evidence>
<dbReference type="InterPro" id="IPR045006">
    <property type="entry name" value="CHLI-like"/>
</dbReference>
<dbReference type="Pfam" id="PF13335">
    <property type="entry name" value="Mg_chelatase_C"/>
    <property type="match status" value="1"/>
</dbReference>
<sequence length="554" mass="59577">MLVKVRSVANVGLVALPVTVEVDVAEQGFPGFTIVGLAGKAVEEARERVKTAINNSGMDFPPKKITVNLAPADLPKDGGAYDLPMAVGILAASGQIQDSRFMIHDSIYYGELSLDGDLRATKGVLLVGLFARSISPSNPPLTAETRAEGEKVRGGNLKGVLPEIFVPIESANEAAVVEGISVFPVRNLKELVDHLNEVSVIKSLGYLVIEDLVEDERVEYDLAEVAGQEQAKRALTIAAAGGHNLVMWGPPGTGKTMLARAMPGILPPLLPAEALEVTRVYSVAGLLQPGESLVRRRPFRSPHHGVSAAGMIGGGSNPLPGEVSLAHLGVLFLDEMAEFPRSVLEGLRQPMEDGQVQIVRAAAHVSYPASFTLVAAVNPCPCGFLGHPRRECRCSELAIRKYRGRMSGPILDRIDLHVQVPAVEVEKLSNAPSGPPVTAKTRAGGEKVRGGRGSYDGSGDVRKKVIAARKIQEGRFKSDGIFINSQMKNRQVRKYCPLNGETERILRLAVEKWDLSARAYFKLIKVARTIADLGGEKDILPVHMAEALQYRQMG</sequence>
<dbReference type="Gene3D" id="3.40.50.300">
    <property type="entry name" value="P-loop containing nucleotide triphosphate hydrolases"/>
    <property type="match status" value="1"/>
</dbReference>
<evidence type="ECO:0000256" key="2">
    <source>
        <dbReference type="SAM" id="MobiDB-lite"/>
    </source>
</evidence>
<accession>A0A0G1TQ01</accession>